<dbReference type="PRINTS" id="PR01415">
    <property type="entry name" value="ANKYRIN"/>
</dbReference>
<dbReference type="SUPFAM" id="SSF48403">
    <property type="entry name" value="Ankyrin repeat"/>
    <property type="match status" value="1"/>
</dbReference>
<dbReference type="PROSITE" id="PS50297">
    <property type="entry name" value="ANK_REP_REGION"/>
    <property type="match status" value="2"/>
</dbReference>
<evidence type="ECO:0000256" key="4">
    <source>
        <dbReference type="PROSITE-ProRule" id="PRU00023"/>
    </source>
</evidence>
<evidence type="ECO:0000256" key="2">
    <source>
        <dbReference type="ARBA" id="ARBA00022737"/>
    </source>
</evidence>
<dbReference type="InterPro" id="IPR036770">
    <property type="entry name" value="Ankyrin_rpt-contain_sf"/>
</dbReference>
<dbReference type="EMBL" id="KN832870">
    <property type="protein sequence ID" value="KIN09101.1"/>
    <property type="molecule type" value="Genomic_DNA"/>
</dbReference>
<dbReference type="AlphaFoldDB" id="A0A0C3HLV4"/>
<dbReference type="SMART" id="SM00248">
    <property type="entry name" value="ANK"/>
    <property type="match status" value="10"/>
</dbReference>
<evidence type="ECO:0000313" key="5">
    <source>
        <dbReference type="EMBL" id="KIN09101.1"/>
    </source>
</evidence>
<dbReference type="PANTHER" id="PTHR24161:SF85">
    <property type="entry name" value="PALMITOYLTRANSFERASE HIP14"/>
    <property type="match status" value="1"/>
</dbReference>
<name>A0A0C3HLV4_OIDMZ</name>
<protein>
    <recommendedName>
        <fullName evidence="1">protein S-acyltransferase</fullName>
        <ecNumber evidence="1">2.3.1.225</ecNumber>
    </recommendedName>
</protein>
<dbReference type="HOGENOM" id="CLU_023339_0_0_1"/>
<dbReference type="STRING" id="913774.A0A0C3HLV4"/>
<reference evidence="5 6" key="1">
    <citation type="submission" date="2014-04" db="EMBL/GenBank/DDBJ databases">
        <authorList>
            <consortium name="DOE Joint Genome Institute"/>
            <person name="Kuo A."/>
            <person name="Martino E."/>
            <person name="Perotto S."/>
            <person name="Kohler A."/>
            <person name="Nagy L.G."/>
            <person name="Floudas D."/>
            <person name="Copeland A."/>
            <person name="Barry K.W."/>
            <person name="Cichocki N."/>
            <person name="Veneault-Fourrey C."/>
            <person name="LaButti K."/>
            <person name="Lindquist E.A."/>
            <person name="Lipzen A."/>
            <person name="Lundell T."/>
            <person name="Morin E."/>
            <person name="Murat C."/>
            <person name="Sun H."/>
            <person name="Tunlid A."/>
            <person name="Henrissat B."/>
            <person name="Grigoriev I.V."/>
            <person name="Hibbett D.S."/>
            <person name="Martin F."/>
            <person name="Nordberg H.P."/>
            <person name="Cantor M.N."/>
            <person name="Hua S.X."/>
        </authorList>
    </citation>
    <scope>NUCLEOTIDE SEQUENCE [LARGE SCALE GENOMIC DNA]</scope>
    <source>
        <strain evidence="5 6">Zn</strain>
    </source>
</reference>
<feature type="repeat" description="ANK" evidence="4">
    <location>
        <begin position="406"/>
        <end position="439"/>
    </location>
</feature>
<dbReference type="EC" id="2.3.1.225" evidence="1"/>
<evidence type="ECO:0000256" key="3">
    <source>
        <dbReference type="ARBA" id="ARBA00023043"/>
    </source>
</evidence>
<dbReference type="Gene3D" id="1.25.40.20">
    <property type="entry name" value="Ankyrin repeat-containing domain"/>
    <property type="match status" value="1"/>
</dbReference>
<gene>
    <name evidence="5" type="ORF">OIDMADRAFT_111204</name>
</gene>
<dbReference type="Proteomes" id="UP000054321">
    <property type="component" value="Unassembled WGS sequence"/>
</dbReference>
<keyword evidence="6" id="KW-1185">Reference proteome</keyword>
<proteinExistence type="predicted"/>
<keyword evidence="3 4" id="KW-0040">ANK repeat</keyword>
<keyword evidence="2" id="KW-0677">Repeat</keyword>
<reference evidence="6" key="2">
    <citation type="submission" date="2015-01" db="EMBL/GenBank/DDBJ databases">
        <title>Evolutionary Origins and Diversification of the Mycorrhizal Mutualists.</title>
        <authorList>
            <consortium name="DOE Joint Genome Institute"/>
            <consortium name="Mycorrhizal Genomics Consortium"/>
            <person name="Kohler A."/>
            <person name="Kuo A."/>
            <person name="Nagy L.G."/>
            <person name="Floudas D."/>
            <person name="Copeland A."/>
            <person name="Barry K.W."/>
            <person name="Cichocki N."/>
            <person name="Veneault-Fourrey C."/>
            <person name="LaButti K."/>
            <person name="Lindquist E.A."/>
            <person name="Lipzen A."/>
            <person name="Lundell T."/>
            <person name="Morin E."/>
            <person name="Murat C."/>
            <person name="Riley R."/>
            <person name="Ohm R."/>
            <person name="Sun H."/>
            <person name="Tunlid A."/>
            <person name="Henrissat B."/>
            <person name="Grigoriev I.V."/>
            <person name="Hibbett D.S."/>
            <person name="Martin F."/>
        </authorList>
    </citation>
    <scope>NUCLEOTIDE SEQUENCE [LARGE SCALE GENOMIC DNA]</scope>
    <source>
        <strain evidence="6">Zn</strain>
    </source>
</reference>
<dbReference type="PANTHER" id="PTHR24161">
    <property type="entry name" value="ANK_REP_REGION DOMAIN-CONTAINING PROTEIN-RELATED"/>
    <property type="match status" value="1"/>
</dbReference>
<accession>A0A0C3HLV4</accession>
<dbReference type="InParanoid" id="A0A0C3HLV4"/>
<organism evidence="5 6">
    <name type="scientific">Oidiodendron maius (strain Zn)</name>
    <dbReference type="NCBI Taxonomy" id="913774"/>
    <lineage>
        <taxon>Eukaryota</taxon>
        <taxon>Fungi</taxon>
        <taxon>Dikarya</taxon>
        <taxon>Ascomycota</taxon>
        <taxon>Pezizomycotina</taxon>
        <taxon>Leotiomycetes</taxon>
        <taxon>Leotiomycetes incertae sedis</taxon>
        <taxon>Myxotrichaceae</taxon>
        <taxon>Oidiodendron</taxon>
    </lineage>
</organism>
<dbReference type="InterPro" id="IPR002110">
    <property type="entry name" value="Ankyrin_rpt"/>
</dbReference>
<dbReference type="PROSITE" id="PS50088">
    <property type="entry name" value="ANK_REPEAT"/>
    <property type="match status" value="2"/>
</dbReference>
<evidence type="ECO:0000256" key="1">
    <source>
        <dbReference type="ARBA" id="ARBA00012210"/>
    </source>
</evidence>
<dbReference type="Pfam" id="PF12796">
    <property type="entry name" value="Ank_2"/>
    <property type="match status" value="1"/>
</dbReference>
<dbReference type="OrthoDB" id="823504at2759"/>
<sequence length="513" mass="56092">MSPYREFRVQTLDRDITDGILLDDEGAAIYETGYGALLLTIIKLNDVATLNRYLATHPAAPGPGETDRFDAFWAAAYHGSTDALRILLEHYAAHSTQIIAPDARGFLLLNVACQFAQVDTARFLLDNHLAAGDIHARDDYGMTALLAAAASFFDLAYEENDKRDLMRDTMACSEELMLLLLDRGASARDAVTRADEKPRDTVLTLAISRASSKLVKRLIDEGADVHTKKMHFLNDGSFGGLDTIWDVTPLHIGSFYSNVEGIQTLLDNRGSGIYIADMVSCCDSFGRHPLHWAAGGPSPLEFALSNATTTIKLLLTSNPDTVNTQDKQGDTALHYAARSHAQRISKNSDTLKFLCENGADASLRDRKGQTPLHCLCFHAPGSEPIDTSLIPLLLAHGSDIGDADADGNTPLHLAVKNLQSVEAVQLLLNQGANVGAKNLIGNTPLHQAAGGHIWIQEGELTHNDRMRAQDEMMRVLQEAEGNLNLMDQENAAGKTPRLIREERRNRWLGKGPR</sequence>
<evidence type="ECO:0000313" key="6">
    <source>
        <dbReference type="Proteomes" id="UP000054321"/>
    </source>
</evidence>
<feature type="repeat" description="ANK" evidence="4">
    <location>
        <begin position="328"/>
        <end position="366"/>
    </location>
</feature>